<dbReference type="AlphaFoldDB" id="A0A318GXJ8"/>
<accession>A0A318GXJ8</accession>
<dbReference type="RefSeq" id="WP_110401437.1">
    <property type="nucleotide sequence ID" value="NZ_QJJS01000013.1"/>
</dbReference>
<evidence type="ECO:0000313" key="2">
    <source>
        <dbReference type="Proteomes" id="UP000247811"/>
    </source>
</evidence>
<name>A0A318GXJ8_9BURK</name>
<keyword evidence="2" id="KW-1185">Reference proteome</keyword>
<organism evidence="1 2">
    <name type="scientific">Sphaerotilus hippei</name>
    <dbReference type="NCBI Taxonomy" id="744406"/>
    <lineage>
        <taxon>Bacteria</taxon>
        <taxon>Pseudomonadati</taxon>
        <taxon>Pseudomonadota</taxon>
        <taxon>Betaproteobacteria</taxon>
        <taxon>Burkholderiales</taxon>
        <taxon>Sphaerotilaceae</taxon>
        <taxon>Sphaerotilus</taxon>
    </lineage>
</organism>
<protein>
    <submittedName>
        <fullName evidence="1">Uncharacterized protein</fullName>
    </submittedName>
</protein>
<proteinExistence type="predicted"/>
<evidence type="ECO:0000313" key="1">
    <source>
        <dbReference type="EMBL" id="PXW94540.1"/>
    </source>
</evidence>
<reference evidence="1 2" key="1">
    <citation type="submission" date="2018-05" db="EMBL/GenBank/DDBJ databases">
        <title>Genomic Encyclopedia of Type Strains, Phase IV (KMG-IV): sequencing the most valuable type-strain genomes for metagenomic binning, comparative biology and taxonomic classification.</title>
        <authorList>
            <person name="Goeker M."/>
        </authorList>
    </citation>
    <scope>NUCLEOTIDE SEQUENCE [LARGE SCALE GENOMIC DNA]</scope>
    <source>
        <strain evidence="1 2">DSM 566</strain>
    </source>
</reference>
<dbReference type="Proteomes" id="UP000247811">
    <property type="component" value="Unassembled WGS sequence"/>
</dbReference>
<comment type="caution">
    <text evidence="1">The sequence shown here is derived from an EMBL/GenBank/DDBJ whole genome shotgun (WGS) entry which is preliminary data.</text>
</comment>
<sequence length="261" mass="27624">MQQLSPQGQQAIAQIASRHGFSIDATTHMLWAVYHGNGSMAQFSHGEFAGSGQWMRGGMIMLGDMFNNQLKGRVDALCNDLSQLLASQRDLIPAPVAPTSWWPDGLGSPSASGGQNQLRYAWFADSRRLAVDSGGDVWVYDTLDHHIGGFSQQQGSGSGITLSSQYGTVDLGSLPVVMRNGQAVQTPMPIPAPAIAPPPFEPVTYAPPPPVAPPPAAPASGAPSDADAIFASIERLGELHSRGLLSEQEFIGKKAELLGRL</sequence>
<dbReference type="EMBL" id="QJJS01000013">
    <property type="protein sequence ID" value="PXW94540.1"/>
    <property type="molecule type" value="Genomic_DNA"/>
</dbReference>
<gene>
    <name evidence="1" type="ORF">C7444_11331</name>
</gene>
<dbReference type="OrthoDB" id="1778949at2"/>